<gene>
    <name evidence="1" type="ORF">DCD74_02430</name>
</gene>
<keyword evidence="2" id="KW-1185">Reference proteome</keyword>
<dbReference type="RefSeq" id="WP_112925916.1">
    <property type="nucleotide sequence ID" value="NZ_CP029556.1"/>
</dbReference>
<name>A0A344J3U0_9GAMM</name>
<dbReference type="Proteomes" id="UP000251842">
    <property type="component" value="Chromosome"/>
</dbReference>
<evidence type="ECO:0000313" key="2">
    <source>
        <dbReference type="Proteomes" id="UP000251842"/>
    </source>
</evidence>
<reference evidence="2" key="1">
    <citation type="submission" date="2018-05" db="EMBL/GenBank/DDBJ databases">
        <title>Luteimonas pekinense sp. nov., isolated from human Meibomian gland secretions, Beijing, China.</title>
        <authorList>
            <person name="Wen T."/>
            <person name="Bai H."/>
            <person name="Lv H."/>
        </authorList>
    </citation>
    <scope>NUCLEOTIDE SEQUENCE [LARGE SCALE GENOMIC DNA]</scope>
    <source>
        <strain evidence="2">83-4</strain>
    </source>
</reference>
<evidence type="ECO:0000313" key="1">
    <source>
        <dbReference type="EMBL" id="AXA83700.1"/>
    </source>
</evidence>
<dbReference type="KEGG" id="lue:DCD74_02430"/>
<accession>A0A344J3U0</accession>
<organism evidence="1 2">
    <name type="scientific">Solilutibacter oculi</name>
    <dbReference type="NCBI Taxonomy" id="2698682"/>
    <lineage>
        <taxon>Bacteria</taxon>
        <taxon>Pseudomonadati</taxon>
        <taxon>Pseudomonadota</taxon>
        <taxon>Gammaproteobacteria</taxon>
        <taxon>Lysobacterales</taxon>
        <taxon>Lysobacteraceae</taxon>
        <taxon>Solilutibacter</taxon>
    </lineage>
</organism>
<proteinExistence type="predicted"/>
<sequence>MLTVLVALSLVTILLVGLLWWQHNGLAARVAAIESTQKHLLNHADARMIFERLSSMEGQVNTLSQLTRSVQQHLLDKEKK</sequence>
<dbReference type="AlphaFoldDB" id="A0A344J3U0"/>
<protein>
    <submittedName>
        <fullName evidence="1">Uncharacterized protein</fullName>
    </submittedName>
</protein>
<dbReference type="EMBL" id="CP029556">
    <property type="protein sequence ID" value="AXA83700.1"/>
    <property type="molecule type" value="Genomic_DNA"/>
</dbReference>